<organism evidence="2 3">
    <name type="scientific">Desulfolutivibrio sulfodismutans</name>
    <dbReference type="NCBI Taxonomy" id="63561"/>
    <lineage>
        <taxon>Bacteria</taxon>
        <taxon>Pseudomonadati</taxon>
        <taxon>Thermodesulfobacteriota</taxon>
        <taxon>Desulfovibrionia</taxon>
        <taxon>Desulfovibrionales</taxon>
        <taxon>Desulfovibrionaceae</taxon>
        <taxon>Desulfolutivibrio</taxon>
    </lineage>
</organism>
<evidence type="ECO:0000313" key="3">
    <source>
        <dbReference type="Proteomes" id="UP000469724"/>
    </source>
</evidence>
<dbReference type="SUPFAM" id="SSF109604">
    <property type="entry name" value="HD-domain/PDEase-like"/>
    <property type="match status" value="1"/>
</dbReference>
<protein>
    <submittedName>
        <fullName evidence="2">GAF domain-containing protein</fullName>
    </submittedName>
</protein>
<dbReference type="Pfam" id="PF01966">
    <property type="entry name" value="HD"/>
    <property type="match status" value="1"/>
</dbReference>
<dbReference type="InterPro" id="IPR003018">
    <property type="entry name" value="GAF"/>
</dbReference>
<dbReference type="InterPro" id="IPR037522">
    <property type="entry name" value="HD_GYP_dom"/>
</dbReference>
<dbReference type="AlphaFoldDB" id="A0A7K3NPH3"/>
<dbReference type="InterPro" id="IPR003607">
    <property type="entry name" value="HD/PDEase_dom"/>
</dbReference>
<reference evidence="2 3" key="1">
    <citation type="submission" date="2020-02" db="EMBL/GenBank/DDBJ databases">
        <title>Comparative genomics of sulfur disproportionating microorganisms.</title>
        <authorList>
            <person name="Ward L.M."/>
            <person name="Bertran E."/>
            <person name="Johnston D.T."/>
        </authorList>
    </citation>
    <scope>NUCLEOTIDE SEQUENCE [LARGE SCALE GENOMIC DNA]</scope>
    <source>
        <strain evidence="2 3">DSM 3696</strain>
    </source>
</reference>
<proteinExistence type="predicted"/>
<dbReference type="SMART" id="SM00471">
    <property type="entry name" value="HDc"/>
    <property type="match status" value="1"/>
</dbReference>
<dbReference type="InterPro" id="IPR052020">
    <property type="entry name" value="Cyclic_di-GMP/3'3'-cGAMP_PDE"/>
</dbReference>
<name>A0A7K3NPH3_9BACT</name>
<gene>
    <name evidence="2" type="ORF">G3N56_15255</name>
</gene>
<dbReference type="SMART" id="SM00065">
    <property type="entry name" value="GAF"/>
    <property type="match status" value="1"/>
</dbReference>
<dbReference type="InterPro" id="IPR006674">
    <property type="entry name" value="HD_domain"/>
</dbReference>
<dbReference type="Gene3D" id="1.10.3210.10">
    <property type="entry name" value="Hypothetical protein af1432"/>
    <property type="match status" value="1"/>
</dbReference>
<dbReference type="PROSITE" id="PS51832">
    <property type="entry name" value="HD_GYP"/>
    <property type="match status" value="1"/>
</dbReference>
<evidence type="ECO:0000313" key="2">
    <source>
        <dbReference type="EMBL" id="NDY58092.1"/>
    </source>
</evidence>
<dbReference type="SUPFAM" id="SSF55781">
    <property type="entry name" value="GAF domain-like"/>
    <property type="match status" value="1"/>
</dbReference>
<keyword evidence="3" id="KW-1185">Reference proteome</keyword>
<feature type="domain" description="HD-GYP" evidence="1">
    <location>
        <begin position="175"/>
        <end position="402"/>
    </location>
</feature>
<dbReference type="EMBL" id="JAAGRQ010000078">
    <property type="protein sequence ID" value="NDY58092.1"/>
    <property type="molecule type" value="Genomic_DNA"/>
</dbReference>
<accession>A0A7K3NPH3</accession>
<comment type="caution">
    <text evidence="2">The sequence shown here is derived from an EMBL/GenBank/DDBJ whole genome shotgun (WGS) entry which is preliminary data.</text>
</comment>
<dbReference type="Pfam" id="PF13185">
    <property type="entry name" value="GAF_2"/>
    <property type="match status" value="1"/>
</dbReference>
<dbReference type="InterPro" id="IPR029016">
    <property type="entry name" value="GAF-like_dom_sf"/>
</dbReference>
<dbReference type="Proteomes" id="UP000469724">
    <property type="component" value="Unassembled WGS sequence"/>
</dbReference>
<dbReference type="CDD" id="cd00077">
    <property type="entry name" value="HDc"/>
    <property type="match status" value="1"/>
</dbReference>
<sequence length="403" mass="43519">MSRILELFSSLRELTSLDAILERILSEARELSGAEAGTVFLREGDRLGFSYVQNDRLSGVENLTERVYQSASLPIDGSSIAGYAALTGQTVTIEDAWAIPEGAPYHFNIDFDKRSGYRTRSILSLPVVNSRGKVVAVMQLINAAGPHGRPGPFTPEAADYAALLTHHAAAAIETGLMTREMVLRMVRMAELRDPSETGPHAQRVGAYAAEIYHALALARGAGSGVLKRTKDLLSVAAMLHDVGKVGIPDGILQKPGPLTPGERAIMCRHTWHGAALFRDPASELDVMAADIAAHHHQRFDGAGYPACKGPLLPQEYLDQPDQPDGSLAPLAGQDIPLAARIVGLADVYDALISRRVYKQAWPDDQARAHIARESGGHFDPEVVRAFFSLGGVVTAIRERFPDP</sequence>
<dbReference type="PANTHER" id="PTHR45228">
    <property type="entry name" value="CYCLIC DI-GMP PHOSPHODIESTERASE TM_0186-RELATED"/>
    <property type="match status" value="1"/>
</dbReference>
<dbReference type="Gene3D" id="3.30.450.40">
    <property type="match status" value="1"/>
</dbReference>
<evidence type="ECO:0000259" key="1">
    <source>
        <dbReference type="PROSITE" id="PS51832"/>
    </source>
</evidence>